<dbReference type="EMBL" id="JACHEP010000009">
    <property type="protein sequence ID" value="MBB5324897.1"/>
    <property type="molecule type" value="Genomic_DNA"/>
</dbReference>
<dbReference type="AlphaFoldDB" id="A0A7W8MUU9"/>
<reference evidence="1 2" key="1">
    <citation type="submission" date="2020-08" db="EMBL/GenBank/DDBJ databases">
        <title>Genomic Encyclopedia of Type Strains, Phase IV (KMG-IV): sequencing the most valuable type-strain genomes for metagenomic binning, comparative biology and taxonomic classification.</title>
        <authorList>
            <person name="Goeker M."/>
        </authorList>
    </citation>
    <scope>NUCLEOTIDE SEQUENCE [LARGE SCALE GENOMIC DNA]</scope>
    <source>
        <strain evidence="1 2">DSM 16325</strain>
    </source>
</reference>
<evidence type="ECO:0000313" key="1">
    <source>
        <dbReference type="EMBL" id="MBB5324897.1"/>
    </source>
</evidence>
<dbReference type="RefSeq" id="WP_183253994.1">
    <property type="nucleotide sequence ID" value="NZ_JACHEP010000009.1"/>
</dbReference>
<protein>
    <submittedName>
        <fullName evidence="1">Uncharacterized protein</fullName>
    </submittedName>
</protein>
<keyword evidence="2" id="KW-1185">Reference proteome</keyword>
<dbReference type="Proteomes" id="UP000520011">
    <property type="component" value="Unassembled WGS sequence"/>
</dbReference>
<accession>A0A7W8MUU9</accession>
<gene>
    <name evidence="1" type="ORF">HNQ34_001995</name>
</gene>
<sequence length="82" mass="9592">MEQMEFDLGIQVDESKLDPNPMVNLYGYGPENKKCKQCTHLFYKQFSKKYWKCALRPNTNGPATDHRVNWKACGRFLDCVSQ</sequence>
<organism evidence="1 2">
    <name type="scientific">Anoxybacteroides tepidamans</name>
    <dbReference type="NCBI Taxonomy" id="265948"/>
    <lineage>
        <taxon>Bacteria</taxon>
        <taxon>Bacillati</taxon>
        <taxon>Bacillota</taxon>
        <taxon>Bacilli</taxon>
        <taxon>Bacillales</taxon>
        <taxon>Anoxybacillaceae</taxon>
        <taxon>Anoxybacteroides</taxon>
    </lineage>
</organism>
<comment type="caution">
    <text evidence="1">The sequence shown here is derived from an EMBL/GenBank/DDBJ whole genome shotgun (WGS) entry which is preliminary data.</text>
</comment>
<evidence type="ECO:0000313" key="2">
    <source>
        <dbReference type="Proteomes" id="UP000520011"/>
    </source>
</evidence>
<name>A0A7W8MUU9_9BACL</name>
<proteinExistence type="predicted"/>